<evidence type="ECO:0000256" key="1">
    <source>
        <dbReference type="ARBA" id="ARBA00001961"/>
    </source>
</evidence>
<keyword evidence="5" id="KW-0847">Vitamin C</keyword>
<evidence type="ECO:0000256" key="4">
    <source>
        <dbReference type="ARBA" id="ARBA00022723"/>
    </source>
</evidence>
<dbReference type="SUPFAM" id="SSF51197">
    <property type="entry name" value="Clavaminate synthase-like"/>
    <property type="match status" value="1"/>
</dbReference>
<feature type="domain" description="Fe2OG dioxygenase" evidence="11">
    <location>
        <begin position="187"/>
        <end position="287"/>
    </location>
</feature>
<evidence type="ECO:0000259" key="11">
    <source>
        <dbReference type="PROSITE" id="PS51471"/>
    </source>
</evidence>
<dbReference type="EMBL" id="JBEAFC010000008">
    <property type="protein sequence ID" value="KAL1543856.1"/>
    <property type="molecule type" value="Genomic_DNA"/>
</dbReference>
<dbReference type="GO" id="GO:0046872">
    <property type="term" value="F:metal ion binding"/>
    <property type="evidence" value="ECO:0007669"/>
    <property type="project" value="UniProtKB-KW"/>
</dbReference>
<evidence type="ECO:0000256" key="10">
    <source>
        <dbReference type="RuleBase" id="RU003682"/>
    </source>
</evidence>
<protein>
    <submittedName>
        <fullName evidence="12">Iron ascorbate-dependent oxidoreductase</fullName>
        <ecNumber evidence="12">1.14.20.6</ecNumber>
    </submittedName>
</protein>
<comment type="similarity">
    <text evidence="3 10">Belongs to the iron/ascorbate-dependent oxidoreductase family.</text>
</comment>
<name>A0ABD1GI96_SALDI</name>
<dbReference type="InterPro" id="IPR027443">
    <property type="entry name" value="IPNS-like_sf"/>
</dbReference>
<dbReference type="InterPro" id="IPR050295">
    <property type="entry name" value="Plant_2OG-oxidoreductases"/>
</dbReference>
<dbReference type="FunFam" id="2.60.120.330:FF:000009">
    <property type="entry name" value="Flavonol synthase"/>
    <property type="match status" value="1"/>
</dbReference>
<evidence type="ECO:0000313" key="13">
    <source>
        <dbReference type="Proteomes" id="UP001567538"/>
    </source>
</evidence>
<gene>
    <name evidence="12" type="primary">FLS1</name>
    <name evidence="12" type="ORF">AAHA92_20775</name>
</gene>
<dbReference type="GO" id="GO:0009805">
    <property type="term" value="P:coumarin biosynthetic process"/>
    <property type="evidence" value="ECO:0007669"/>
    <property type="project" value="UniProtKB-ARBA"/>
</dbReference>
<dbReference type="GO" id="GO:0002238">
    <property type="term" value="P:response to molecule of fungal origin"/>
    <property type="evidence" value="ECO:0007669"/>
    <property type="project" value="UniProtKB-ARBA"/>
</dbReference>
<sequence length="326" mass="36936">MENVKPNVADLNQELPPEFIRPEDEQPRFTTFQGAAAEVPVVDFGGAGDSETLVKAVYEASSKWGLFQIVNHSISGKVIEDLQKVGRQFFELPNDEKMAYAKDPESKNIDGYGSRLRNGWVDHLFNKIWPPNAVDYRFWPKNPSDYRKATEEYGKNLHEVEEKLLGCLSLGLGLSAKELKTAVGGDDLVYNLKINYYPPCPRPDLVLGVPAHTDLSALTILVPNQVQGLQVYQDQHWYDVAYIPNALIIHIGDQIEILSNGKYKAVLHRSVVNKDVTRMSWPVFMEPPPHLEIGPLPKLLNQENQPKYKTKKFSDYAYCKLNKIPM</sequence>
<dbReference type="Proteomes" id="UP001567538">
    <property type="component" value="Unassembled WGS sequence"/>
</dbReference>
<organism evidence="12 13">
    <name type="scientific">Salvia divinorum</name>
    <name type="common">Maria pastora</name>
    <name type="synonym">Diviner's sage</name>
    <dbReference type="NCBI Taxonomy" id="28513"/>
    <lineage>
        <taxon>Eukaryota</taxon>
        <taxon>Viridiplantae</taxon>
        <taxon>Streptophyta</taxon>
        <taxon>Embryophyta</taxon>
        <taxon>Tracheophyta</taxon>
        <taxon>Spermatophyta</taxon>
        <taxon>Magnoliopsida</taxon>
        <taxon>eudicotyledons</taxon>
        <taxon>Gunneridae</taxon>
        <taxon>Pentapetalae</taxon>
        <taxon>asterids</taxon>
        <taxon>lamiids</taxon>
        <taxon>Lamiales</taxon>
        <taxon>Lamiaceae</taxon>
        <taxon>Nepetoideae</taxon>
        <taxon>Mentheae</taxon>
        <taxon>Salviinae</taxon>
        <taxon>Salvia</taxon>
        <taxon>Salvia subgen. Calosphace</taxon>
    </lineage>
</organism>
<dbReference type="EC" id="1.14.20.6" evidence="12"/>
<reference evidence="12 13" key="1">
    <citation type="submission" date="2024-06" db="EMBL/GenBank/DDBJ databases">
        <title>A chromosome level genome sequence of Diviner's sage (Salvia divinorum).</title>
        <authorList>
            <person name="Ford S.A."/>
            <person name="Ro D.-K."/>
            <person name="Ness R.W."/>
            <person name="Phillips M.A."/>
        </authorList>
    </citation>
    <scope>NUCLEOTIDE SEQUENCE [LARGE SCALE GENOMIC DNA]</scope>
    <source>
        <strain evidence="12">SAF-2024a</strain>
        <tissue evidence="12">Leaf</tissue>
    </source>
</reference>
<keyword evidence="6" id="KW-0223">Dioxygenase</keyword>
<dbReference type="InterPro" id="IPR005123">
    <property type="entry name" value="Oxoglu/Fe-dep_dioxygenase_dom"/>
</dbReference>
<keyword evidence="4 10" id="KW-0479">Metal-binding</keyword>
<evidence type="ECO:0000256" key="7">
    <source>
        <dbReference type="ARBA" id="ARBA00023002"/>
    </source>
</evidence>
<evidence type="ECO:0000256" key="8">
    <source>
        <dbReference type="ARBA" id="ARBA00023004"/>
    </source>
</evidence>
<dbReference type="Pfam" id="PF03171">
    <property type="entry name" value="2OG-FeII_Oxy"/>
    <property type="match status" value="1"/>
</dbReference>
<dbReference type="GO" id="GO:0031418">
    <property type="term" value="F:L-ascorbic acid binding"/>
    <property type="evidence" value="ECO:0007669"/>
    <property type="project" value="UniProtKB-KW"/>
</dbReference>
<dbReference type="InterPro" id="IPR026992">
    <property type="entry name" value="DIOX_N"/>
</dbReference>
<keyword evidence="8 10" id="KW-0408">Iron</keyword>
<keyword evidence="7 10" id="KW-0560">Oxidoreductase</keyword>
<evidence type="ECO:0000256" key="9">
    <source>
        <dbReference type="ARBA" id="ARBA00023241"/>
    </source>
</evidence>
<dbReference type="Pfam" id="PF14226">
    <property type="entry name" value="DIOX_N"/>
    <property type="match status" value="1"/>
</dbReference>
<dbReference type="GO" id="GO:0045431">
    <property type="term" value="F:flavonol synthase activity"/>
    <property type="evidence" value="ECO:0007669"/>
    <property type="project" value="UniProtKB-EC"/>
</dbReference>
<dbReference type="PROSITE" id="PS51471">
    <property type="entry name" value="FE2OG_OXY"/>
    <property type="match status" value="1"/>
</dbReference>
<comment type="cofactor">
    <cofactor evidence="2">
        <name>Fe cation</name>
        <dbReference type="ChEBI" id="CHEBI:24875"/>
    </cofactor>
</comment>
<dbReference type="Gene3D" id="2.60.120.330">
    <property type="entry name" value="B-lactam Antibiotic, Isopenicillin N Synthase, Chain"/>
    <property type="match status" value="1"/>
</dbReference>
<dbReference type="AlphaFoldDB" id="A0ABD1GI96"/>
<keyword evidence="13" id="KW-1185">Reference proteome</keyword>
<dbReference type="InterPro" id="IPR044861">
    <property type="entry name" value="IPNS-like_FE2OG_OXY"/>
</dbReference>
<evidence type="ECO:0000313" key="12">
    <source>
        <dbReference type="EMBL" id="KAL1543856.1"/>
    </source>
</evidence>
<evidence type="ECO:0000256" key="3">
    <source>
        <dbReference type="ARBA" id="ARBA00008056"/>
    </source>
</evidence>
<comment type="caution">
    <text evidence="12">The sequence shown here is derived from an EMBL/GenBank/DDBJ whole genome shotgun (WGS) entry which is preliminary data.</text>
</comment>
<proteinExistence type="inferred from homology"/>
<accession>A0ABD1GI96</accession>
<evidence type="ECO:0000256" key="2">
    <source>
        <dbReference type="ARBA" id="ARBA00001962"/>
    </source>
</evidence>
<comment type="cofactor">
    <cofactor evidence="1">
        <name>L-ascorbate</name>
        <dbReference type="ChEBI" id="CHEBI:38290"/>
    </cofactor>
</comment>
<dbReference type="PANTHER" id="PTHR47991">
    <property type="entry name" value="OXOGLUTARATE/IRON-DEPENDENT DIOXYGENASE"/>
    <property type="match status" value="1"/>
</dbReference>
<keyword evidence="9" id="KW-0284">Flavonoid biosynthesis</keyword>
<evidence type="ECO:0000256" key="5">
    <source>
        <dbReference type="ARBA" id="ARBA00022896"/>
    </source>
</evidence>
<evidence type="ECO:0000256" key="6">
    <source>
        <dbReference type="ARBA" id="ARBA00022964"/>
    </source>
</evidence>